<keyword evidence="1" id="KW-0812">Transmembrane</keyword>
<reference evidence="2" key="1">
    <citation type="thesis" date="2021" institute="BYU ScholarsArchive" country="Provo, UT, USA">
        <title>Applications of and Algorithms for Genome Assembly and Genomic Analyses with an Emphasis on Marine Teleosts.</title>
        <authorList>
            <person name="Pickett B.D."/>
        </authorList>
    </citation>
    <scope>NUCLEOTIDE SEQUENCE</scope>
    <source>
        <strain evidence="2">HI-2016</strain>
    </source>
</reference>
<evidence type="ECO:0000313" key="3">
    <source>
        <dbReference type="Proteomes" id="UP000824540"/>
    </source>
</evidence>
<keyword evidence="1" id="KW-0472">Membrane</keyword>
<keyword evidence="3" id="KW-1185">Reference proteome</keyword>
<proteinExistence type="predicted"/>
<dbReference type="OrthoDB" id="8946796at2759"/>
<evidence type="ECO:0000313" key="2">
    <source>
        <dbReference type="EMBL" id="KAG9339869.1"/>
    </source>
</evidence>
<dbReference type="Proteomes" id="UP000824540">
    <property type="component" value="Unassembled WGS sequence"/>
</dbReference>
<dbReference type="InterPro" id="IPR054149">
    <property type="entry name" value="SMIM43"/>
</dbReference>
<keyword evidence="1" id="KW-1133">Transmembrane helix</keyword>
<organism evidence="2 3">
    <name type="scientific">Albula glossodonta</name>
    <name type="common">roundjaw bonefish</name>
    <dbReference type="NCBI Taxonomy" id="121402"/>
    <lineage>
        <taxon>Eukaryota</taxon>
        <taxon>Metazoa</taxon>
        <taxon>Chordata</taxon>
        <taxon>Craniata</taxon>
        <taxon>Vertebrata</taxon>
        <taxon>Euteleostomi</taxon>
        <taxon>Actinopterygii</taxon>
        <taxon>Neopterygii</taxon>
        <taxon>Teleostei</taxon>
        <taxon>Albuliformes</taxon>
        <taxon>Albulidae</taxon>
        <taxon>Albula</taxon>
    </lineage>
</organism>
<accession>A0A8T2NHY3</accession>
<sequence length="92" mass="10279">MPSPRRFLVASTSLPLGMGWGRDLCVYLGIFSTLFLLLLLLLWILIRQLRNSVGNGMLQPKHSARDPKSYTARLQANPSPVLFLAQVSVDLQ</sequence>
<name>A0A8T2NHY3_9TELE</name>
<gene>
    <name evidence="2" type="ORF">JZ751_022374</name>
</gene>
<dbReference type="AlphaFoldDB" id="A0A8T2NHY3"/>
<dbReference type="EMBL" id="JAFBMS010000049">
    <property type="protein sequence ID" value="KAG9339869.1"/>
    <property type="molecule type" value="Genomic_DNA"/>
</dbReference>
<evidence type="ECO:0000256" key="1">
    <source>
        <dbReference type="SAM" id="Phobius"/>
    </source>
</evidence>
<dbReference type="Pfam" id="PF21976">
    <property type="entry name" value="SMIM43"/>
    <property type="match status" value="1"/>
</dbReference>
<protein>
    <submittedName>
        <fullName evidence="2">Uncharacterized protein</fullName>
    </submittedName>
</protein>
<comment type="caution">
    <text evidence="2">The sequence shown here is derived from an EMBL/GenBank/DDBJ whole genome shotgun (WGS) entry which is preliminary data.</text>
</comment>
<feature type="transmembrane region" description="Helical" evidence="1">
    <location>
        <begin position="26"/>
        <end position="46"/>
    </location>
</feature>